<reference evidence="2 3" key="1">
    <citation type="journal article" date="2016" name="Mol. Biol. Evol.">
        <title>Comparative Genomics of Early-Diverging Mushroom-Forming Fungi Provides Insights into the Origins of Lignocellulose Decay Capabilities.</title>
        <authorList>
            <person name="Nagy L.G."/>
            <person name="Riley R."/>
            <person name="Tritt A."/>
            <person name="Adam C."/>
            <person name="Daum C."/>
            <person name="Floudas D."/>
            <person name="Sun H."/>
            <person name="Yadav J.S."/>
            <person name="Pangilinan J."/>
            <person name="Larsson K.H."/>
            <person name="Matsuura K."/>
            <person name="Barry K."/>
            <person name="Labutti K."/>
            <person name="Kuo R."/>
            <person name="Ohm R.A."/>
            <person name="Bhattacharya S.S."/>
            <person name="Shirouzu T."/>
            <person name="Yoshinaga Y."/>
            <person name="Martin F.M."/>
            <person name="Grigoriev I.V."/>
            <person name="Hibbett D.S."/>
        </authorList>
    </citation>
    <scope>NUCLEOTIDE SEQUENCE [LARGE SCALE GENOMIC DNA]</scope>
    <source>
        <strain evidence="2 3">HHB12733</strain>
    </source>
</reference>
<dbReference type="InterPro" id="IPR001611">
    <property type="entry name" value="Leu-rich_rpt"/>
</dbReference>
<proteinExistence type="predicted"/>
<accession>A0A165DY32</accession>
<dbReference type="OrthoDB" id="550575at2759"/>
<evidence type="ECO:0000313" key="2">
    <source>
        <dbReference type="EMBL" id="KZT53776.1"/>
    </source>
</evidence>
<dbReference type="InterPro" id="IPR032675">
    <property type="entry name" value="LRR_dom_sf"/>
</dbReference>
<dbReference type="InterPro" id="IPR001810">
    <property type="entry name" value="F-box_dom"/>
</dbReference>
<dbReference type="GO" id="GO:0031146">
    <property type="term" value="P:SCF-dependent proteasomal ubiquitin-dependent protein catabolic process"/>
    <property type="evidence" value="ECO:0007669"/>
    <property type="project" value="TreeGrafter"/>
</dbReference>
<name>A0A165DY32_9BASI</name>
<dbReference type="AlphaFoldDB" id="A0A165DY32"/>
<dbReference type="STRING" id="1353952.A0A165DY32"/>
<organism evidence="2 3">
    <name type="scientific">Calocera cornea HHB12733</name>
    <dbReference type="NCBI Taxonomy" id="1353952"/>
    <lineage>
        <taxon>Eukaryota</taxon>
        <taxon>Fungi</taxon>
        <taxon>Dikarya</taxon>
        <taxon>Basidiomycota</taxon>
        <taxon>Agaricomycotina</taxon>
        <taxon>Dacrymycetes</taxon>
        <taxon>Dacrymycetales</taxon>
        <taxon>Dacrymycetaceae</taxon>
        <taxon>Calocera</taxon>
    </lineage>
</organism>
<sequence length="686" mass="75174">MRAFSSPLPYVITSSPPVTPTLTLGLSPSDPPLTTSDGSDYLTTQATIEPEVPPNLFEKVLPRELQLECLRSIVVVCAEEHEREVREGLWTVYRASQERWVGSAMGYREIIKLSRVSRTWRSLAFDGQLWSTIDLSPYSQITRSAVQHLVASASPFVKHASIVNLPRLFPIVAKGLAAPYIPQTQLRSLNLRGCRHISTGPLHLLIATSPMLQNVNFCASLAVTNYTMNLLATHCPQLQVVDVTRCPYLSGSGIVALGSIASGPLVDGKARKHSKIRELRMAGLRYANVDVLTSIGQHIPELEVLDLSGSRLLTDAAIEALILCTKDSACDKIALTSREAGRDPAEMTTHYRRLTKLRHLNLSSCPEITDRACFNLAHAVPKLELLELADLGGAMKDDGLVHLLGTVPYIRKVDLDDAMDITDRVLDALTPPPPEHRLPGTKVTPGEMLEQLILSYATNITNDGVLRLLRACTKLRVLELDNTRVSDSVLREFVRTARKRKMVGAEIVAIDCRSVGKAVVSELAAHTRPRRGWKAWEAQAMGYDDGSPHADVHLPGPSLTAAQDECDESKTILKSFWSWQAVDTATALRERRKRLVGSRRLTEGDLNRSRIAARGGLDPDLVREDQLEGDGEEGTAAQVSERRRSRWVIRWSGGRGGMGGSMYVGAEPPAAVAGANNGDDRGCVIM</sequence>
<dbReference type="Pfam" id="PF13516">
    <property type="entry name" value="LRR_6"/>
    <property type="match status" value="1"/>
</dbReference>
<feature type="domain" description="F-box" evidence="1">
    <location>
        <begin position="108"/>
        <end position="135"/>
    </location>
</feature>
<dbReference type="Proteomes" id="UP000076842">
    <property type="component" value="Unassembled WGS sequence"/>
</dbReference>
<keyword evidence="3" id="KW-1185">Reference proteome</keyword>
<protein>
    <submittedName>
        <fullName evidence="2">RNI-like protein</fullName>
    </submittedName>
</protein>
<dbReference type="GO" id="GO:0019005">
    <property type="term" value="C:SCF ubiquitin ligase complex"/>
    <property type="evidence" value="ECO:0007669"/>
    <property type="project" value="TreeGrafter"/>
</dbReference>
<dbReference type="SMART" id="SM00367">
    <property type="entry name" value="LRR_CC"/>
    <property type="match status" value="6"/>
</dbReference>
<gene>
    <name evidence="2" type="ORF">CALCODRAFT_439629</name>
</gene>
<dbReference type="EMBL" id="KV424029">
    <property type="protein sequence ID" value="KZT53776.1"/>
    <property type="molecule type" value="Genomic_DNA"/>
</dbReference>
<dbReference type="SUPFAM" id="SSF52047">
    <property type="entry name" value="RNI-like"/>
    <property type="match status" value="1"/>
</dbReference>
<dbReference type="InterPro" id="IPR006553">
    <property type="entry name" value="Leu-rich_rpt_Cys-con_subtyp"/>
</dbReference>
<dbReference type="Pfam" id="PF12937">
    <property type="entry name" value="F-box-like"/>
    <property type="match status" value="1"/>
</dbReference>
<dbReference type="PANTHER" id="PTHR13318">
    <property type="entry name" value="PARTNER OF PAIRED, ISOFORM B-RELATED"/>
    <property type="match status" value="1"/>
</dbReference>
<dbReference type="Gene3D" id="3.80.10.10">
    <property type="entry name" value="Ribonuclease Inhibitor"/>
    <property type="match status" value="2"/>
</dbReference>
<evidence type="ECO:0000313" key="3">
    <source>
        <dbReference type="Proteomes" id="UP000076842"/>
    </source>
</evidence>
<dbReference type="InterPro" id="IPR036047">
    <property type="entry name" value="F-box-like_dom_sf"/>
</dbReference>
<evidence type="ECO:0000259" key="1">
    <source>
        <dbReference type="Pfam" id="PF12937"/>
    </source>
</evidence>
<dbReference type="InParanoid" id="A0A165DY32"/>
<dbReference type="SUPFAM" id="SSF81383">
    <property type="entry name" value="F-box domain"/>
    <property type="match status" value="1"/>
</dbReference>